<dbReference type="PANTHER" id="PTHR33050">
    <property type="entry name" value="REVERSE TRANSCRIPTASE DOMAIN-CONTAINING PROTEIN"/>
    <property type="match status" value="1"/>
</dbReference>
<dbReference type="Proteomes" id="UP000886653">
    <property type="component" value="Unassembled WGS sequence"/>
</dbReference>
<name>A0A9P6NG74_9BASI</name>
<dbReference type="PANTHER" id="PTHR33050:SF7">
    <property type="entry name" value="RIBONUCLEASE H"/>
    <property type="match status" value="1"/>
</dbReference>
<comment type="caution">
    <text evidence="1">The sequence shown here is derived from an EMBL/GenBank/DDBJ whole genome shotgun (WGS) entry which is preliminary data.</text>
</comment>
<accession>A0A9P6NG74</accession>
<protein>
    <submittedName>
        <fullName evidence="1">Uncharacterized protein</fullName>
    </submittedName>
</protein>
<dbReference type="OrthoDB" id="2506773at2759"/>
<keyword evidence="2" id="KW-1185">Reference proteome</keyword>
<evidence type="ECO:0000313" key="1">
    <source>
        <dbReference type="EMBL" id="KAG0143090.1"/>
    </source>
</evidence>
<feature type="non-terminal residue" evidence="1">
    <location>
        <position position="1"/>
    </location>
</feature>
<dbReference type="InterPro" id="IPR052055">
    <property type="entry name" value="Hepadnavirus_pol/RT"/>
</dbReference>
<sequence length="118" mass="13484">LSWLETVAIKLGILMLMKIGNYRSRKIIVWTDNTTTKSAIKKRKSRSITVTTKWKEIQKLLIKNQLDLEPRRVTSGENRADALSRGDWTGLDPSNQILIVIPEDLVELLAQCHFLSPL</sequence>
<dbReference type="EMBL" id="MU167329">
    <property type="protein sequence ID" value="KAG0143090.1"/>
    <property type="molecule type" value="Genomic_DNA"/>
</dbReference>
<organism evidence="1 2">
    <name type="scientific">Cronartium quercuum f. sp. fusiforme G11</name>
    <dbReference type="NCBI Taxonomy" id="708437"/>
    <lineage>
        <taxon>Eukaryota</taxon>
        <taxon>Fungi</taxon>
        <taxon>Dikarya</taxon>
        <taxon>Basidiomycota</taxon>
        <taxon>Pucciniomycotina</taxon>
        <taxon>Pucciniomycetes</taxon>
        <taxon>Pucciniales</taxon>
        <taxon>Coleosporiaceae</taxon>
        <taxon>Cronartium</taxon>
    </lineage>
</organism>
<gene>
    <name evidence="1" type="ORF">CROQUDRAFT_679907</name>
</gene>
<dbReference type="AlphaFoldDB" id="A0A9P6NG74"/>
<evidence type="ECO:0000313" key="2">
    <source>
        <dbReference type="Proteomes" id="UP000886653"/>
    </source>
</evidence>
<reference evidence="1" key="1">
    <citation type="submission" date="2013-11" db="EMBL/GenBank/DDBJ databases">
        <title>Genome sequence of the fusiform rust pathogen reveals effectors for host alternation and coevolution with pine.</title>
        <authorList>
            <consortium name="DOE Joint Genome Institute"/>
            <person name="Smith K."/>
            <person name="Pendleton A."/>
            <person name="Kubisiak T."/>
            <person name="Anderson C."/>
            <person name="Salamov A."/>
            <person name="Aerts A."/>
            <person name="Riley R."/>
            <person name="Clum A."/>
            <person name="Lindquist E."/>
            <person name="Ence D."/>
            <person name="Campbell M."/>
            <person name="Kronenberg Z."/>
            <person name="Feau N."/>
            <person name="Dhillon B."/>
            <person name="Hamelin R."/>
            <person name="Burleigh J."/>
            <person name="Smith J."/>
            <person name="Yandell M."/>
            <person name="Nelson C."/>
            <person name="Grigoriev I."/>
            <person name="Davis J."/>
        </authorList>
    </citation>
    <scope>NUCLEOTIDE SEQUENCE</scope>
    <source>
        <strain evidence="1">G11</strain>
    </source>
</reference>
<proteinExistence type="predicted"/>